<dbReference type="RefSeq" id="WP_061424107.1">
    <property type="nucleotide sequence ID" value="NZ_KQ970261.1"/>
</dbReference>
<evidence type="ECO:0000313" key="4">
    <source>
        <dbReference type="EMBL" id="KXU00348.1"/>
    </source>
</evidence>
<evidence type="ECO:0000256" key="3">
    <source>
        <dbReference type="SAM" id="MobiDB-lite"/>
    </source>
</evidence>
<protein>
    <submittedName>
        <fullName evidence="4">Choline binding protein A</fullName>
    </submittedName>
</protein>
<feature type="repeat" description="Cell wall-binding" evidence="2">
    <location>
        <begin position="250"/>
        <end position="269"/>
    </location>
</feature>
<feature type="repeat" description="Cell wall-binding" evidence="2">
    <location>
        <begin position="170"/>
        <end position="189"/>
    </location>
</feature>
<feature type="repeat" description="Cell wall-binding" evidence="2">
    <location>
        <begin position="210"/>
        <end position="229"/>
    </location>
</feature>
<dbReference type="OrthoDB" id="2218672at2"/>
<gene>
    <name evidence="4" type="ORF">SMIDD28_00246</name>
</gene>
<dbReference type="AlphaFoldDB" id="A0A139QCT4"/>
<evidence type="ECO:0000313" key="5">
    <source>
        <dbReference type="Proteomes" id="UP000070136"/>
    </source>
</evidence>
<dbReference type="PATRIC" id="fig|28037.234.peg.259"/>
<accession>A0A139QCT4</accession>
<evidence type="ECO:0000256" key="2">
    <source>
        <dbReference type="PROSITE-ProRule" id="PRU00591"/>
    </source>
</evidence>
<dbReference type="Pfam" id="PF19127">
    <property type="entry name" value="Choline_bind_3"/>
    <property type="match status" value="2"/>
</dbReference>
<dbReference type="Pfam" id="PF01473">
    <property type="entry name" value="Choline_bind_1"/>
    <property type="match status" value="1"/>
</dbReference>
<dbReference type="SUPFAM" id="SSF69360">
    <property type="entry name" value="Cell wall binding repeat"/>
    <property type="match status" value="1"/>
</dbReference>
<dbReference type="Proteomes" id="UP000070136">
    <property type="component" value="Unassembled WGS sequence"/>
</dbReference>
<organism evidence="4 5">
    <name type="scientific">Streptococcus mitis</name>
    <dbReference type="NCBI Taxonomy" id="28037"/>
    <lineage>
        <taxon>Bacteria</taxon>
        <taxon>Bacillati</taxon>
        <taxon>Bacillota</taxon>
        <taxon>Bacilli</taxon>
        <taxon>Lactobacillales</taxon>
        <taxon>Streptococcaceae</taxon>
        <taxon>Streptococcus</taxon>
        <taxon>Streptococcus mitis group</taxon>
    </lineage>
</organism>
<dbReference type="PROSITE" id="PS51170">
    <property type="entry name" value="CW"/>
    <property type="match status" value="5"/>
</dbReference>
<dbReference type="Gene3D" id="2.10.270.10">
    <property type="entry name" value="Cholin Binding"/>
    <property type="match status" value="2"/>
</dbReference>
<feature type="repeat" description="Cell wall-binding" evidence="2">
    <location>
        <begin position="230"/>
        <end position="249"/>
    </location>
</feature>
<dbReference type="EMBL" id="LQOA01000007">
    <property type="protein sequence ID" value="KXU00348.1"/>
    <property type="molecule type" value="Genomic_DNA"/>
</dbReference>
<reference evidence="4 5" key="1">
    <citation type="submission" date="2016-01" db="EMBL/GenBank/DDBJ databases">
        <title>Highly variable Streptococcus oralis are common among viridans streptococci isolated from primates.</title>
        <authorList>
            <person name="Denapaite D."/>
            <person name="Rieger M."/>
            <person name="Koendgen S."/>
            <person name="Brueckner R."/>
            <person name="Ochigava I."/>
            <person name="Kappeler P."/>
            <person name="Maetz-Rensing K."/>
            <person name="Leendertz F."/>
            <person name="Hakenbeck R."/>
        </authorList>
    </citation>
    <scope>NUCLEOTIDE SEQUENCE [LARGE SCALE GENOMIC DNA]</scope>
    <source>
        <strain evidence="4 5">DD28</strain>
    </source>
</reference>
<dbReference type="InterPro" id="IPR018337">
    <property type="entry name" value="Cell_wall/Cho-bd_repeat"/>
</dbReference>
<name>A0A139QCT4_STRMT</name>
<feature type="repeat" description="Cell wall-binding" evidence="2">
    <location>
        <begin position="190"/>
        <end position="209"/>
    </location>
</feature>
<sequence>MKLKHVLTGTVMGLSLVMAGVWNSVGAKNLSYHFERATVRPDDGNDINFSGYTTLVDIDTKEEIKYLGRGRGPAETIEGYTYVNSVKIDSPLGDNLFHQYKKNESSPMYALPGVGVKTSSIPKYTSPAKEPIGPENESKKNYVIPDPGFTSGDPLNRNSKKSEETPKAKKVGWVLENGKWFYFDQSGRKQVGWLQVGGVWYYLANDGQMQLGWLYIGNAWYYLNGSGAMVTGWFQTGGVWYYLNGSGVMVTGWLHQGNTWYYLNGSGAMNKGGWSQVGKSWYYFTNSGALLVNTTTPDGYRVNANGEWV</sequence>
<comment type="caution">
    <text evidence="4">The sequence shown here is derived from an EMBL/GenBank/DDBJ whole genome shotgun (WGS) entry which is preliminary data.</text>
</comment>
<evidence type="ECO:0000256" key="1">
    <source>
        <dbReference type="ARBA" id="ARBA00022737"/>
    </source>
</evidence>
<feature type="region of interest" description="Disordered" evidence="3">
    <location>
        <begin position="124"/>
        <end position="167"/>
    </location>
</feature>
<keyword evidence="1" id="KW-0677">Repeat</keyword>
<proteinExistence type="predicted"/>